<dbReference type="InterPro" id="IPR011990">
    <property type="entry name" value="TPR-like_helical_dom_sf"/>
</dbReference>
<evidence type="ECO:0000256" key="1">
    <source>
        <dbReference type="SAM" id="Phobius"/>
    </source>
</evidence>
<evidence type="ECO:0000313" key="2">
    <source>
        <dbReference type="EMBL" id="WOK07737.1"/>
    </source>
</evidence>
<keyword evidence="1" id="KW-0472">Membrane</keyword>
<keyword evidence="3" id="KW-1185">Reference proteome</keyword>
<evidence type="ECO:0008006" key="4">
    <source>
        <dbReference type="Google" id="ProtNLM"/>
    </source>
</evidence>
<protein>
    <recommendedName>
        <fullName evidence="4">Tetratricopeptide repeat protein</fullName>
    </recommendedName>
</protein>
<dbReference type="EMBL" id="CP136051">
    <property type="protein sequence ID" value="WOK07737.1"/>
    <property type="molecule type" value="Genomic_DNA"/>
</dbReference>
<sequence>MKSIYQIKKETDDLPSTDLLKQVEYYRNNSTEIFMIDESIDQEHYRAKMKLMGDYGMTLSANSNYSEAYPILTKAIALWRTDPYRDDTPPEDISYFQHLLMHLGMAAFYRRDIEEAKETFGLLVKKDPTNYRYQNWQTTVTLYRLNIISRTFGYLFLGTVVLRIVLKSILPDWVDSFYYPVLSLFILGYIILEIIKWRNKSKLEKGRTMVAQEG</sequence>
<feature type="transmembrane region" description="Helical" evidence="1">
    <location>
        <begin position="176"/>
        <end position="195"/>
    </location>
</feature>
<feature type="transmembrane region" description="Helical" evidence="1">
    <location>
        <begin position="152"/>
        <end position="170"/>
    </location>
</feature>
<keyword evidence="1" id="KW-0812">Transmembrane</keyword>
<dbReference type="RefSeq" id="WP_317490397.1">
    <property type="nucleotide sequence ID" value="NZ_CP136051.1"/>
</dbReference>
<dbReference type="Gene3D" id="1.25.40.10">
    <property type="entry name" value="Tetratricopeptide repeat domain"/>
    <property type="match status" value="1"/>
</dbReference>
<keyword evidence="1" id="KW-1133">Transmembrane helix</keyword>
<gene>
    <name evidence="2" type="ORF">RT717_03750</name>
</gene>
<evidence type="ECO:0000313" key="3">
    <source>
        <dbReference type="Proteomes" id="UP001302349"/>
    </source>
</evidence>
<name>A0ABZ0ITA2_9BACT</name>
<dbReference type="Proteomes" id="UP001302349">
    <property type="component" value="Chromosome"/>
</dbReference>
<organism evidence="2 3">
    <name type="scientific">Imperialibacter roseus</name>
    <dbReference type="NCBI Taxonomy" id="1324217"/>
    <lineage>
        <taxon>Bacteria</taxon>
        <taxon>Pseudomonadati</taxon>
        <taxon>Bacteroidota</taxon>
        <taxon>Cytophagia</taxon>
        <taxon>Cytophagales</taxon>
        <taxon>Flammeovirgaceae</taxon>
        <taxon>Imperialibacter</taxon>
    </lineage>
</organism>
<reference evidence="2 3" key="1">
    <citation type="journal article" date="2023" name="Microbiol. Resour. Announc.">
        <title>Complete Genome Sequence of Imperialibacter roseus strain P4T.</title>
        <authorList>
            <person name="Tizabi D.R."/>
            <person name="Bachvaroff T."/>
            <person name="Hill R.T."/>
        </authorList>
    </citation>
    <scope>NUCLEOTIDE SEQUENCE [LARGE SCALE GENOMIC DNA]</scope>
    <source>
        <strain evidence="2 3">P4T</strain>
    </source>
</reference>
<proteinExistence type="predicted"/>
<accession>A0ABZ0ITA2</accession>
<dbReference type="SUPFAM" id="SSF48452">
    <property type="entry name" value="TPR-like"/>
    <property type="match status" value="1"/>
</dbReference>